<proteinExistence type="predicted"/>
<keyword evidence="1" id="KW-0732">Signal</keyword>
<evidence type="ECO:0000313" key="5">
    <source>
        <dbReference type="Proteomes" id="UP000251889"/>
    </source>
</evidence>
<gene>
    <name evidence="4" type="ORF">DQQ10_03345</name>
</gene>
<keyword evidence="5" id="KW-1185">Reference proteome</keyword>
<evidence type="ECO:0000256" key="1">
    <source>
        <dbReference type="SAM" id="SignalP"/>
    </source>
</evidence>
<comment type="caution">
    <text evidence="4">The sequence shown here is derived from an EMBL/GenBank/DDBJ whole genome shotgun (WGS) entry which is preliminary data.</text>
</comment>
<evidence type="ECO:0000259" key="2">
    <source>
        <dbReference type="Pfam" id="PF01841"/>
    </source>
</evidence>
<name>A0A364Y9L5_9BACT</name>
<feature type="domain" description="DUF3857" evidence="3">
    <location>
        <begin position="56"/>
        <end position="217"/>
    </location>
</feature>
<dbReference type="InterPro" id="IPR038765">
    <property type="entry name" value="Papain-like_cys_pep_sf"/>
</dbReference>
<accession>A0A364Y9L5</accession>
<dbReference type="EMBL" id="QMFY01000001">
    <property type="protein sequence ID" value="RAW03145.1"/>
    <property type="molecule type" value="Genomic_DNA"/>
</dbReference>
<dbReference type="SUPFAM" id="SSF54001">
    <property type="entry name" value="Cysteine proteinases"/>
    <property type="match status" value="1"/>
</dbReference>
<dbReference type="Proteomes" id="UP000251889">
    <property type="component" value="Unassembled WGS sequence"/>
</dbReference>
<evidence type="ECO:0000259" key="3">
    <source>
        <dbReference type="Pfam" id="PF12969"/>
    </source>
</evidence>
<dbReference type="Pfam" id="PF12969">
    <property type="entry name" value="DUF3857"/>
    <property type="match status" value="1"/>
</dbReference>
<dbReference type="Pfam" id="PF01841">
    <property type="entry name" value="Transglut_core"/>
    <property type="match status" value="1"/>
</dbReference>
<sequence>MRIQQFFLAAIVISSFCASAAEDPKYPLNQIAEVLLKDADVVYRKDQSTFTIYAKNRATEHVHKVVTILNSNGKHHAYEIVGYDKLSKVTSFKGYVYDATGKLINKLKTSDIYDQSAFDGFSLYSDNRFKRADLSQGVYPYTVEFEYELDYKFLFFIPNFYVAAAEKTSVQYANYTLIFPDELRPRYKTFNVNDAPTESTTKEGMKSLAWTFKNISSIRYEPYSDPSDIIPRIMAAPTQFDFDGYAGSMESWNSFGKWIHSLNKERDVLPEATIAKVKELTANAKTKEEKIQILYEFMQNRTRYVSIQLGIGGFQPFEASVVDKMGYGDCKALSNYMVAMLKQVGINANYTLISAGEFPRTMQVDFPSSQFNHAIVAVPNGADTIWLECTSQTNPFGYQGKFTGDRKALMITNEGAAVVNTLRYSVDQNVQSRHAVVEVDAVGNAKAHVKTIYQGLQYENNRLSHVLHEQHDKQKDWLEENIEIPTFNLNAFTISNRKAKIPAAEVNIDLTLNRYASVSGKRLFLVPNLMNRWTHIPEKLESRQTDIVWHHSFIDVDTVEFKVPEGIYPENLPSAVKLKTRFGEYESKYEMSAGRLVYTRKLTMYKGKYPASSYQEFADFLKGVSKADNLKVPFLTKT</sequence>
<organism evidence="4 5">
    <name type="scientific">Pseudochryseolinea flava</name>
    <dbReference type="NCBI Taxonomy" id="2059302"/>
    <lineage>
        <taxon>Bacteria</taxon>
        <taxon>Pseudomonadati</taxon>
        <taxon>Bacteroidota</taxon>
        <taxon>Cytophagia</taxon>
        <taxon>Cytophagales</taxon>
        <taxon>Fulvivirgaceae</taxon>
        <taxon>Pseudochryseolinea</taxon>
    </lineage>
</organism>
<feature type="signal peptide" evidence="1">
    <location>
        <begin position="1"/>
        <end position="20"/>
    </location>
</feature>
<dbReference type="Gene3D" id="2.60.40.3140">
    <property type="match status" value="1"/>
</dbReference>
<dbReference type="AlphaFoldDB" id="A0A364Y9L5"/>
<reference evidence="4 5" key="1">
    <citation type="submission" date="2018-06" db="EMBL/GenBank/DDBJ databases">
        <title>Chryseolinea flavus sp. nov., a member of the phylum Bacteroidetes isolated from soil.</title>
        <authorList>
            <person name="Li Y."/>
            <person name="Wang J."/>
        </authorList>
    </citation>
    <scope>NUCLEOTIDE SEQUENCE [LARGE SCALE GENOMIC DNA]</scope>
    <source>
        <strain evidence="4 5">SDU1-6</strain>
    </source>
</reference>
<protein>
    <recommendedName>
        <fullName evidence="6">DUF3857 domain-containing protein</fullName>
    </recommendedName>
</protein>
<feature type="chain" id="PRO_5016844385" description="DUF3857 domain-containing protein" evidence="1">
    <location>
        <begin position="21"/>
        <end position="638"/>
    </location>
</feature>
<dbReference type="OrthoDB" id="8595007at2"/>
<dbReference type="RefSeq" id="WP_112745360.1">
    <property type="nucleotide sequence ID" value="NZ_QMFY01000001.1"/>
</dbReference>
<feature type="domain" description="Transglutaminase-like" evidence="2">
    <location>
        <begin position="277"/>
        <end position="351"/>
    </location>
</feature>
<dbReference type="Gene3D" id="3.10.620.30">
    <property type="match status" value="1"/>
</dbReference>
<evidence type="ECO:0008006" key="6">
    <source>
        <dbReference type="Google" id="ProtNLM"/>
    </source>
</evidence>
<evidence type="ECO:0000313" key="4">
    <source>
        <dbReference type="EMBL" id="RAW03145.1"/>
    </source>
</evidence>
<dbReference type="InterPro" id="IPR002931">
    <property type="entry name" value="Transglutaminase-like"/>
</dbReference>
<dbReference type="InterPro" id="IPR024618">
    <property type="entry name" value="DUF3857"/>
</dbReference>
<dbReference type="Gene3D" id="2.60.120.1130">
    <property type="match status" value="1"/>
</dbReference>